<dbReference type="AlphaFoldDB" id="G5GQI3"/>
<keyword evidence="2" id="KW-1185">Reference proteome</keyword>
<proteinExistence type="predicted"/>
<dbReference type="InterPro" id="IPR025354">
    <property type="entry name" value="DUF4258"/>
</dbReference>
<gene>
    <name evidence="1" type="ORF">HMPREF9334_01514</name>
</gene>
<accession>G5GQI3</accession>
<protein>
    <recommendedName>
        <fullName evidence="3">DUF4258 domain-containing protein</fullName>
    </recommendedName>
</protein>
<dbReference type="Pfam" id="PF14076">
    <property type="entry name" value="DUF4258"/>
    <property type="match status" value="1"/>
</dbReference>
<evidence type="ECO:0000313" key="1">
    <source>
        <dbReference type="EMBL" id="EHG20618.1"/>
    </source>
</evidence>
<comment type="caution">
    <text evidence="1">The sequence shown here is derived from an EMBL/GenBank/DDBJ whole genome shotgun (WGS) entry which is preliminary data.</text>
</comment>
<reference evidence="1 2" key="1">
    <citation type="submission" date="2011-08" db="EMBL/GenBank/DDBJ databases">
        <title>The Genome Sequence of Selenomonas infelix ATCC 43532.</title>
        <authorList>
            <consortium name="The Broad Institute Genome Sequencing Platform"/>
            <person name="Earl A."/>
            <person name="Ward D."/>
            <person name="Feldgarden M."/>
            <person name="Gevers D."/>
            <person name="Izard J."/>
            <person name="Blanton J.M."/>
            <person name="Baranova O.V."/>
            <person name="Dewhirst F.E."/>
            <person name="Young S.K."/>
            <person name="Zeng Q."/>
            <person name="Gargeya S."/>
            <person name="Fitzgerald M."/>
            <person name="Haas B."/>
            <person name="Abouelleil A."/>
            <person name="Alvarado L."/>
            <person name="Arachchi H.M."/>
            <person name="Berlin A."/>
            <person name="Brown A."/>
            <person name="Chapman S.B."/>
            <person name="Chen Z."/>
            <person name="Dunbar C."/>
            <person name="Freedman E."/>
            <person name="Gearin G."/>
            <person name="Gellesch M."/>
            <person name="Goldberg J."/>
            <person name="Griggs A."/>
            <person name="Gujja S."/>
            <person name="Heiman D."/>
            <person name="Howarth C."/>
            <person name="Larson L."/>
            <person name="Lui A."/>
            <person name="MacDonald P.J.P."/>
            <person name="Montmayeur A."/>
            <person name="Murphy C."/>
            <person name="Neiman D."/>
            <person name="Pearson M."/>
            <person name="Priest M."/>
            <person name="Roberts A."/>
            <person name="Saif S."/>
            <person name="Shea T."/>
            <person name="Shenoy N."/>
            <person name="Sisk P."/>
            <person name="Stolte C."/>
            <person name="Sykes S."/>
            <person name="Wortman J."/>
            <person name="Nusbaum C."/>
            <person name="Birren B."/>
        </authorList>
    </citation>
    <scope>NUCLEOTIDE SEQUENCE [LARGE SCALE GENOMIC DNA]</scope>
    <source>
        <strain evidence="1 2">ATCC 43532</strain>
    </source>
</reference>
<dbReference type="Proteomes" id="UP000004129">
    <property type="component" value="Unassembled WGS sequence"/>
</dbReference>
<sequence length="92" mass="10597">MYWTEHVGKRLIKRSISPDEVIQVLLHGQIIEHYEDDYPFPSCLSFSMIGTRPLHVVCSIGNGQLFIITAYEPDPTEWDTTFTKRRKEGGLS</sequence>
<evidence type="ECO:0008006" key="3">
    <source>
        <dbReference type="Google" id="ProtNLM"/>
    </source>
</evidence>
<dbReference type="HOGENOM" id="CLU_161787_0_1_9"/>
<evidence type="ECO:0000313" key="2">
    <source>
        <dbReference type="Proteomes" id="UP000004129"/>
    </source>
</evidence>
<dbReference type="EMBL" id="ACZM01000015">
    <property type="protein sequence ID" value="EHG20618.1"/>
    <property type="molecule type" value="Genomic_DNA"/>
</dbReference>
<organism evidence="1 2">
    <name type="scientific">Selenomonas infelix ATCC 43532</name>
    <dbReference type="NCBI Taxonomy" id="679201"/>
    <lineage>
        <taxon>Bacteria</taxon>
        <taxon>Bacillati</taxon>
        <taxon>Bacillota</taxon>
        <taxon>Negativicutes</taxon>
        <taxon>Selenomonadales</taxon>
        <taxon>Selenomonadaceae</taxon>
        <taxon>Selenomonas</taxon>
    </lineage>
</organism>
<dbReference type="STRING" id="679201.HMPREF9334_01514"/>
<name>G5GQI3_9FIRM</name>